<sequence>MNFEELLKILHEMLFCFIPQLVYAVMILPFIYVKHDEKKCRII</sequence>
<name>A0AAV1Z0E2_9ARAC</name>
<evidence type="ECO:0000256" key="1">
    <source>
        <dbReference type="SAM" id="Phobius"/>
    </source>
</evidence>
<dbReference type="Proteomes" id="UP001497382">
    <property type="component" value="Unassembled WGS sequence"/>
</dbReference>
<evidence type="ECO:0000313" key="3">
    <source>
        <dbReference type="Proteomes" id="UP001497382"/>
    </source>
</evidence>
<evidence type="ECO:0000313" key="2">
    <source>
        <dbReference type="EMBL" id="CAL1264966.1"/>
    </source>
</evidence>
<accession>A0AAV1Z0E2</accession>
<proteinExistence type="predicted"/>
<protein>
    <submittedName>
        <fullName evidence="2">Uncharacterized protein</fullName>
    </submittedName>
</protein>
<dbReference type="EMBL" id="CAXIEN010000015">
    <property type="protein sequence ID" value="CAL1264966.1"/>
    <property type="molecule type" value="Genomic_DNA"/>
</dbReference>
<gene>
    <name evidence="2" type="ORF">LARSCL_LOCUS2257</name>
</gene>
<reference evidence="2 3" key="1">
    <citation type="submission" date="2024-04" db="EMBL/GenBank/DDBJ databases">
        <authorList>
            <person name="Rising A."/>
            <person name="Reimegard J."/>
            <person name="Sonavane S."/>
            <person name="Akerstrom W."/>
            <person name="Nylinder S."/>
            <person name="Hedman E."/>
            <person name="Kallberg Y."/>
        </authorList>
    </citation>
    <scope>NUCLEOTIDE SEQUENCE [LARGE SCALE GENOMIC DNA]</scope>
</reference>
<keyword evidence="3" id="KW-1185">Reference proteome</keyword>
<keyword evidence="1" id="KW-0472">Membrane</keyword>
<feature type="transmembrane region" description="Helical" evidence="1">
    <location>
        <begin position="12"/>
        <end position="33"/>
    </location>
</feature>
<keyword evidence="1" id="KW-1133">Transmembrane helix</keyword>
<comment type="caution">
    <text evidence="2">The sequence shown here is derived from an EMBL/GenBank/DDBJ whole genome shotgun (WGS) entry which is preliminary data.</text>
</comment>
<organism evidence="2 3">
    <name type="scientific">Larinioides sclopetarius</name>
    <dbReference type="NCBI Taxonomy" id="280406"/>
    <lineage>
        <taxon>Eukaryota</taxon>
        <taxon>Metazoa</taxon>
        <taxon>Ecdysozoa</taxon>
        <taxon>Arthropoda</taxon>
        <taxon>Chelicerata</taxon>
        <taxon>Arachnida</taxon>
        <taxon>Araneae</taxon>
        <taxon>Araneomorphae</taxon>
        <taxon>Entelegynae</taxon>
        <taxon>Araneoidea</taxon>
        <taxon>Araneidae</taxon>
        <taxon>Larinioides</taxon>
    </lineage>
</organism>
<keyword evidence="1" id="KW-0812">Transmembrane</keyword>
<dbReference type="AlphaFoldDB" id="A0AAV1Z0E2"/>